<comment type="similarity">
    <text evidence="1">Belongs to the 'phage' integrase family.</text>
</comment>
<evidence type="ECO:0000256" key="2">
    <source>
        <dbReference type="ARBA" id="ARBA00023125"/>
    </source>
</evidence>
<evidence type="ECO:0000256" key="4">
    <source>
        <dbReference type="PROSITE-ProRule" id="PRU01248"/>
    </source>
</evidence>
<evidence type="ECO:0000259" key="6">
    <source>
        <dbReference type="PROSITE" id="PS51900"/>
    </source>
</evidence>
<sequence>MLLKVEEYKTYLKDGEKADNTIRDYVTTLKQLEDYLNFHQITEITKTVMTDYKEYLTMLEFQKGDTKKNYEISSINQTITKLNVYFNWIYNVDDGGKNPLSLKQHNTQIKAHRKSIDDTDYKRMLKNAHSRETYQFMLVIANTGMRITEVLKLKVSDLDKKIIRISNKGKFKTVSLPLWLRRELKKYVIDALWGNEDSFIFPKSKTSYRNYIKKTAGKAKVNSEKAYPHSFRHYFAKQYILKHNGNISDLQQLLGHSNIQTTAIYTHLSVEELAAIQRKVKNI</sequence>
<dbReference type="EMBL" id="NGJU01000006">
    <property type="protein sequence ID" value="RST96632.1"/>
    <property type="molecule type" value="Genomic_DNA"/>
</dbReference>
<evidence type="ECO:0000259" key="5">
    <source>
        <dbReference type="PROSITE" id="PS51898"/>
    </source>
</evidence>
<dbReference type="CDD" id="cd00397">
    <property type="entry name" value="DNA_BRE_C"/>
    <property type="match status" value="1"/>
</dbReference>
<dbReference type="GeneID" id="98567762"/>
<dbReference type="PROSITE" id="PS51898">
    <property type="entry name" value="TYR_RECOMBINASE"/>
    <property type="match status" value="1"/>
</dbReference>
<feature type="domain" description="Tyr recombinase" evidence="5">
    <location>
        <begin position="111"/>
        <end position="278"/>
    </location>
</feature>
<dbReference type="InterPro" id="IPR050090">
    <property type="entry name" value="Tyrosine_recombinase_XerCD"/>
</dbReference>
<name>A0A429ZSD3_9ENTE</name>
<evidence type="ECO:0008006" key="9">
    <source>
        <dbReference type="Google" id="ProtNLM"/>
    </source>
</evidence>
<keyword evidence="8" id="KW-1185">Reference proteome</keyword>
<dbReference type="PANTHER" id="PTHR30349:SF41">
    <property type="entry name" value="INTEGRASE_RECOMBINASE PROTEIN MJ0367-RELATED"/>
    <property type="match status" value="1"/>
</dbReference>
<dbReference type="PROSITE" id="PS51900">
    <property type="entry name" value="CB"/>
    <property type="match status" value="1"/>
</dbReference>
<dbReference type="InterPro" id="IPR010998">
    <property type="entry name" value="Integrase_recombinase_N"/>
</dbReference>
<dbReference type="InterPro" id="IPR002104">
    <property type="entry name" value="Integrase_catalytic"/>
</dbReference>
<dbReference type="AlphaFoldDB" id="A0A429ZSD3"/>
<organism evidence="7 8">
    <name type="scientific">Vagococcus salmoninarum</name>
    <dbReference type="NCBI Taxonomy" id="2739"/>
    <lineage>
        <taxon>Bacteria</taxon>
        <taxon>Bacillati</taxon>
        <taxon>Bacillota</taxon>
        <taxon>Bacilli</taxon>
        <taxon>Lactobacillales</taxon>
        <taxon>Enterococcaceae</taxon>
        <taxon>Vagococcus</taxon>
    </lineage>
</organism>
<keyword evidence="3" id="KW-0233">DNA recombination</keyword>
<dbReference type="InterPro" id="IPR013762">
    <property type="entry name" value="Integrase-like_cat_sf"/>
</dbReference>
<dbReference type="Pfam" id="PF13102">
    <property type="entry name" value="Phage_int_SAM_5"/>
    <property type="match status" value="1"/>
</dbReference>
<keyword evidence="2 4" id="KW-0238">DNA-binding</keyword>
<dbReference type="Gene3D" id="1.10.443.10">
    <property type="entry name" value="Intergrase catalytic core"/>
    <property type="match status" value="1"/>
</dbReference>
<feature type="domain" description="Core-binding (CB)" evidence="6">
    <location>
        <begin position="1"/>
        <end position="90"/>
    </location>
</feature>
<dbReference type="InterPro" id="IPR044068">
    <property type="entry name" value="CB"/>
</dbReference>
<dbReference type="Gene3D" id="1.10.150.130">
    <property type="match status" value="1"/>
</dbReference>
<dbReference type="Pfam" id="PF00589">
    <property type="entry name" value="Phage_integrase"/>
    <property type="match status" value="1"/>
</dbReference>
<evidence type="ECO:0000256" key="3">
    <source>
        <dbReference type="ARBA" id="ARBA00023172"/>
    </source>
</evidence>
<dbReference type="OrthoDB" id="107900at2"/>
<dbReference type="Proteomes" id="UP000287239">
    <property type="component" value="Unassembled WGS sequence"/>
</dbReference>
<evidence type="ECO:0000313" key="7">
    <source>
        <dbReference type="EMBL" id="RST96632.1"/>
    </source>
</evidence>
<dbReference type="GO" id="GO:0003677">
    <property type="term" value="F:DNA binding"/>
    <property type="evidence" value="ECO:0007669"/>
    <property type="project" value="UniProtKB-UniRule"/>
</dbReference>
<dbReference type="RefSeq" id="WP_126778912.1">
    <property type="nucleotide sequence ID" value="NZ_NGJU01000006.1"/>
</dbReference>
<accession>A0A429ZSD3</accession>
<protein>
    <recommendedName>
        <fullName evidence="9">Integrase</fullName>
    </recommendedName>
</protein>
<dbReference type="InterPro" id="IPR025269">
    <property type="entry name" value="SAM-like_dom"/>
</dbReference>
<dbReference type="InterPro" id="IPR011010">
    <property type="entry name" value="DNA_brk_join_enz"/>
</dbReference>
<evidence type="ECO:0000256" key="1">
    <source>
        <dbReference type="ARBA" id="ARBA00008857"/>
    </source>
</evidence>
<dbReference type="PANTHER" id="PTHR30349">
    <property type="entry name" value="PHAGE INTEGRASE-RELATED"/>
    <property type="match status" value="1"/>
</dbReference>
<dbReference type="SUPFAM" id="SSF56349">
    <property type="entry name" value="DNA breaking-rejoining enzymes"/>
    <property type="match status" value="1"/>
</dbReference>
<dbReference type="GO" id="GO:0006310">
    <property type="term" value="P:DNA recombination"/>
    <property type="evidence" value="ECO:0007669"/>
    <property type="project" value="UniProtKB-KW"/>
</dbReference>
<evidence type="ECO:0000313" key="8">
    <source>
        <dbReference type="Proteomes" id="UP000287239"/>
    </source>
</evidence>
<gene>
    <name evidence="7" type="ORF">CBF35_05210</name>
</gene>
<dbReference type="GO" id="GO:0015074">
    <property type="term" value="P:DNA integration"/>
    <property type="evidence" value="ECO:0007669"/>
    <property type="project" value="InterPro"/>
</dbReference>
<reference evidence="7 8" key="1">
    <citation type="submission" date="2017-05" db="EMBL/GenBank/DDBJ databases">
        <title>Vagococcus spp. assemblies.</title>
        <authorList>
            <person name="Gulvik C.A."/>
        </authorList>
    </citation>
    <scope>NUCLEOTIDE SEQUENCE [LARGE SCALE GENOMIC DNA]</scope>
    <source>
        <strain evidence="7 8">NCFB 2777</strain>
    </source>
</reference>
<proteinExistence type="inferred from homology"/>
<comment type="caution">
    <text evidence="7">The sequence shown here is derived from an EMBL/GenBank/DDBJ whole genome shotgun (WGS) entry which is preliminary data.</text>
</comment>